<dbReference type="AlphaFoldDB" id="A0AB74URL6"/>
<accession>A0AB74URL6</accession>
<name>A0AB74URL6_9GAMM</name>
<evidence type="ECO:0000259" key="1">
    <source>
        <dbReference type="Pfam" id="PF13472"/>
    </source>
</evidence>
<dbReference type="Pfam" id="PF13472">
    <property type="entry name" value="Lipase_GDSL_2"/>
    <property type="match status" value="1"/>
</dbReference>
<reference evidence="2" key="1">
    <citation type="submission" date="2024-10" db="EMBL/GenBank/DDBJ databases">
        <authorList>
            <person name="Lesea H.P."/>
            <person name="Kuehl J.V."/>
            <person name="Chandonia J.-M."/>
        </authorList>
    </citation>
    <scope>NUCLEOTIDE SEQUENCE</scope>
    <source>
        <strain evidence="2">FW102-FHT14D07</strain>
    </source>
</reference>
<proteinExistence type="predicted"/>
<dbReference type="SUPFAM" id="SSF52266">
    <property type="entry name" value="SGNH hydrolase"/>
    <property type="match status" value="1"/>
</dbReference>
<dbReference type="RefSeq" id="WP_395119626.1">
    <property type="nucleotide sequence ID" value="NZ_CP170721.1"/>
</dbReference>
<sequence>MTVSTTKASDVFPGNNVATGFSCAWRIFNDTDVLVSLVDQSTGVDTPLVLDTDYTIGGAGNQDGFTVATSLPVATGTSLYVRRVLPYTQPTDFTNQGSFFPTMHEDAMDRLEMQIQQLADENDRAIRLPAGLADIDGQVPVMIPLAPLVINAAGTGVEAGSTALTGDMLLRVNLAATGAGKGAALVGFLQAGTGAVARVSQDKVRERVSLQDFGGTDDGLTTNNAAFTSAKTLLVGGTVKLPFKDQGKYVFTTASTDLSGVVLDPDAGVAIHASSAAVSFGMTSSIRTTKNIKLHNTDLNYDYQLSSEMGKPFDHKSIWLNDADAVNPVMIGLNLAGLNNESISWPSSDSWASATPGISTTEPYPFVNWNSLTASTWYASTLPVRGGDDISAAFDTGGSYNRLAVIRTTAGYYGLYAGGSGAAPQYITKLTGQASTTVTVGSGTQFTTQPQYYPENCVWTIRILDRRHFEVLLNGVSALFVNTAGDIYRAGFGVMPVASGATTMSVIGWTKSQCAPNAGKQPVSITLYGDSLTADAHGGWPYAMREALDGSNGCRVMRVVNNAVSGYNSTQALSLMQSVGVAGFSFCVIGIGTNDIQQGFGPTTTISNIDAMVAICNTAGCIPIIWIPPLWYTQTEAGAGNGQASGNSAGGMAIRSVLLRYCAVHSVACVDLTMVTGPIDVRFLTQTLGVNGADSMVRDNIHPTAYSYRLIGTAIARRILGSLVSAADRSTVFQQLNPVMLNAWTDATAGSRISYAVTPDGKVTLSGVATPGTATDGTAIFTLPEHLRPTATLRFTVMMNQPSTPQYTSCLVQIGTTGDLLVYGATSASYISLDGVSYYSGG</sequence>
<dbReference type="InterPro" id="IPR012334">
    <property type="entry name" value="Pectin_lyas_fold"/>
</dbReference>
<gene>
    <name evidence="2" type="ORF">ACFYG5_03325</name>
</gene>
<dbReference type="PROSITE" id="PS51257">
    <property type="entry name" value="PROKAR_LIPOPROTEIN"/>
    <property type="match status" value="1"/>
</dbReference>
<dbReference type="InterPro" id="IPR051532">
    <property type="entry name" value="Ester_Hydrolysis_Enzymes"/>
</dbReference>
<dbReference type="GO" id="GO:0016788">
    <property type="term" value="F:hydrolase activity, acting on ester bonds"/>
    <property type="evidence" value="ECO:0007669"/>
    <property type="project" value="UniProtKB-ARBA"/>
</dbReference>
<dbReference type="Gene3D" id="3.40.50.1110">
    <property type="entry name" value="SGNH hydrolase"/>
    <property type="match status" value="1"/>
</dbReference>
<protein>
    <submittedName>
        <fullName evidence="2">GDSL-type esterase/lipase family protein</fullName>
    </submittedName>
</protein>
<feature type="domain" description="SGNH hydrolase-type esterase" evidence="1">
    <location>
        <begin position="528"/>
        <end position="710"/>
    </location>
</feature>
<dbReference type="InterPro" id="IPR013830">
    <property type="entry name" value="SGNH_hydro"/>
</dbReference>
<organism evidence="2">
    <name type="scientific">Rhodanobacter sp. FW102-FHT14D07</name>
    <dbReference type="NCBI Taxonomy" id="3351462"/>
    <lineage>
        <taxon>Bacteria</taxon>
        <taxon>Pseudomonadati</taxon>
        <taxon>Pseudomonadota</taxon>
        <taxon>Gammaproteobacteria</taxon>
        <taxon>Lysobacterales</taxon>
        <taxon>Rhodanobacteraceae</taxon>
        <taxon>Rhodanobacter</taxon>
    </lineage>
</organism>
<dbReference type="CDD" id="cd00229">
    <property type="entry name" value="SGNH_hydrolase"/>
    <property type="match status" value="1"/>
</dbReference>
<dbReference type="Gene3D" id="2.160.20.10">
    <property type="entry name" value="Single-stranded right-handed beta-helix, Pectin lyase-like"/>
    <property type="match status" value="1"/>
</dbReference>
<dbReference type="PANTHER" id="PTHR30383">
    <property type="entry name" value="THIOESTERASE 1/PROTEASE 1/LYSOPHOSPHOLIPASE L1"/>
    <property type="match status" value="1"/>
</dbReference>
<dbReference type="EMBL" id="CP170721">
    <property type="protein sequence ID" value="XIA19190.1"/>
    <property type="molecule type" value="Genomic_DNA"/>
</dbReference>
<dbReference type="PANTHER" id="PTHR30383:SF29">
    <property type="entry name" value="SGNH HYDROLASE-TYPE ESTERASE DOMAIN-CONTAINING PROTEIN"/>
    <property type="match status" value="1"/>
</dbReference>
<dbReference type="InterPro" id="IPR036514">
    <property type="entry name" value="SGNH_hydro_sf"/>
</dbReference>
<evidence type="ECO:0000313" key="2">
    <source>
        <dbReference type="EMBL" id="XIA19190.1"/>
    </source>
</evidence>